<evidence type="ECO:0000256" key="4">
    <source>
        <dbReference type="SAM" id="SignalP"/>
    </source>
</evidence>
<accession>A0A6F8Y2R2</accession>
<dbReference type="Pfam" id="PF06439">
    <property type="entry name" value="3keto-disac_hyd"/>
    <property type="match status" value="1"/>
</dbReference>
<feature type="compositionally biased region" description="Pro residues" evidence="3">
    <location>
        <begin position="211"/>
        <end position="237"/>
    </location>
</feature>
<evidence type="ECO:0000256" key="1">
    <source>
        <dbReference type="ARBA" id="ARBA00023239"/>
    </source>
</evidence>
<dbReference type="SUPFAM" id="SSF51126">
    <property type="entry name" value="Pectin lyase-like"/>
    <property type="match status" value="1"/>
</dbReference>
<dbReference type="AlphaFoldDB" id="A0A6F8Y2R2"/>
<dbReference type="Proteomes" id="UP000502508">
    <property type="component" value="Chromosome"/>
</dbReference>
<gene>
    <name evidence="6" type="ORF">Pflav_066710</name>
</gene>
<dbReference type="GO" id="GO:0000272">
    <property type="term" value="P:polysaccharide catabolic process"/>
    <property type="evidence" value="ECO:0007669"/>
    <property type="project" value="UniProtKB-KW"/>
</dbReference>
<dbReference type="SMART" id="SM00656">
    <property type="entry name" value="Amb_all"/>
    <property type="match status" value="1"/>
</dbReference>
<evidence type="ECO:0000313" key="6">
    <source>
        <dbReference type="EMBL" id="BCB80261.1"/>
    </source>
</evidence>
<keyword evidence="7" id="KW-1185">Reference proteome</keyword>
<dbReference type="GO" id="GO:0005576">
    <property type="term" value="C:extracellular region"/>
    <property type="evidence" value="ECO:0007669"/>
    <property type="project" value="UniProtKB-SubCell"/>
</dbReference>
<feature type="domain" description="Pectate lyase" evidence="5">
    <location>
        <begin position="260"/>
        <end position="480"/>
    </location>
</feature>
<dbReference type="PANTHER" id="PTHR31683:SF18">
    <property type="entry name" value="PECTATE LYASE 21-RELATED"/>
    <property type="match status" value="1"/>
</dbReference>
<evidence type="ECO:0000256" key="2">
    <source>
        <dbReference type="RuleBase" id="RU361173"/>
    </source>
</evidence>
<keyword evidence="2" id="KW-0964">Secreted</keyword>
<protein>
    <recommendedName>
        <fullName evidence="5">Pectate lyase domain-containing protein</fullName>
    </recommendedName>
</protein>
<dbReference type="InterPro" id="IPR013320">
    <property type="entry name" value="ConA-like_dom_sf"/>
</dbReference>
<reference evidence="6 7" key="1">
    <citation type="submission" date="2020-03" db="EMBL/GenBank/DDBJ databases">
        <title>Whole genome shotgun sequence of Phytohabitans flavus NBRC 107702.</title>
        <authorList>
            <person name="Komaki H."/>
            <person name="Tamura T."/>
        </authorList>
    </citation>
    <scope>NUCLEOTIDE SEQUENCE [LARGE SCALE GENOMIC DNA]</scope>
    <source>
        <strain evidence="6 7">NBRC 107702</strain>
    </source>
</reference>
<dbReference type="PANTHER" id="PTHR31683">
    <property type="entry name" value="PECTATE LYASE 18-RELATED"/>
    <property type="match status" value="1"/>
</dbReference>
<evidence type="ECO:0000256" key="3">
    <source>
        <dbReference type="SAM" id="MobiDB-lite"/>
    </source>
</evidence>
<name>A0A6F8Y2R2_9ACTN</name>
<keyword evidence="2" id="KW-0624">Polysaccharide degradation</keyword>
<dbReference type="InterPro" id="IPR011050">
    <property type="entry name" value="Pectin_lyase_fold/virulence"/>
</dbReference>
<keyword evidence="2" id="KW-0119">Carbohydrate metabolism</keyword>
<proteinExistence type="inferred from homology"/>
<keyword evidence="4" id="KW-0732">Signal</keyword>
<organism evidence="6 7">
    <name type="scientific">Phytohabitans flavus</name>
    <dbReference type="NCBI Taxonomy" id="1076124"/>
    <lineage>
        <taxon>Bacteria</taxon>
        <taxon>Bacillati</taxon>
        <taxon>Actinomycetota</taxon>
        <taxon>Actinomycetes</taxon>
        <taxon>Micromonosporales</taxon>
        <taxon>Micromonosporaceae</taxon>
    </lineage>
</organism>
<dbReference type="Gene3D" id="2.160.20.10">
    <property type="entry name" value="Single-stranded right-handed beta-helix, Pectin lyase-like"/>
    <property type="match status" value="1"/>
</dbReference>
<dbReference type="InterPro" id="IPR045032">
    <property type="entry name" value="PEL"/>
</dbReference>
<comment type="subcellular location">
    <subcellularLocation>
        <location evidence="2">Secreted</location>
    </subcellularLocation>
</comment>
<comment type="similarity">
    <text evidence="2">Belongs to the polysaccharide lyase 1 family.</text>
</comment>
<dbReference type="InterPro" id="IPR002022">
    <property type="entry name" value="Pec_lyase"/>
</dbReference>
<keyword evidence="1 2" id="KW-0456">Lyase</keyword>
<dbReference type="Pfam" id="PF00544">
    <property type="entry name" value="Pectate_lyase_4"/>
    <property type="match status" value="1"/>
</dbReference>
<dbReference type="InterPro" id="IPR012334">
    <property type="entry name" value="Pectin_lyas_fold"/>
</dbReference>
<dbReference type="SUPFAM" id="SSF49899">
    <property type="entry name" value="Concanavalin A-like lectins/glucanases"/>
    <property type="match status" value="1"/>
</dbReference>
<dbReference type="RefSeq" id="WP_173040464.1">
    <property type="nucleotide sequence ID" value="NZ_AP022870.1"/>
</dbReference>
<dbReference type="GO" id="GO:0016787">
    <property type="term" value="F:hydrolase activity"/>
    <property type="evidence" value="ECO:0007669"/>
    <property type="project" value="InterPro"/>
</dbReference>
<feature type="region of interest" description="Disordered" evidence="3">
    <location>
        <begin position="204"/>
        <end position="262"/>
    </location>
</feature>
<dbReference type="InterPro" id="IPR006626">
    <property type="entry name" value="PbH1"/>
</dbReference>
<evidence type="ECO:0000259" key="5">
    <source>
        <dbReference type="SMART" id="SM00656"/>
    </source>
</evidence>
<dbReference type="SMART" id="SM00710">
    <property type="entry name" value="PbH1"/>
    <property type="match status" value="5"/>
</dbReference>
<dbReference type="GO" id="GO:0030570">
    <property type="term" value="F:pectate lyase activity"/>
    <property type="evidence" value="ECO:0007669"/>
    <property type="project" value="InterPro"/>
</dbReference>
<feature type="chain" id="PRO_5026128294" description="Pectate lyase domain-containing protein" evidence="4">
    <location>
        <begin position="34"/>
        <end position="540"/>
    </location>
</feature>
<sequence>MQLKHARVRILAPVAAALAAVVIALGYSAVAYADTVFSDDFEDGNSSGWSGSGGSWSVATDGSRVLRQGGTSSDARFTAGTQSWTAYSVQARVKPTAFNGSNRFVAVLARVQSNTSYYYLALRSNNTVELKKLANGSSTTLDTASLTVSTNTWYTVRLEVSGTSLRGYVNGNLLTEATDSQYSSGRIGVATFYGSANFDDVVVSTIGSTPTTPPTSTPPTSTPPTSTPPTTGPPTNPGPNQADGWASVDAWGQSGTTGGTGGPTVTVDTAAEFLAEVATAGPRIIQVQGMIDLPGPMHDVTSDKTIVGVGGNSGFTGGGLNVGLPIDDDITSPPANAVHNVIIRNLNFRSWDDDAINVQMFSHHVWVDHNTWTTGVDGGVDIKRGSSYVTVSYNHADGTDKNMLLGHDDGNAAQDVGRLKVSYHHNFFDNTNQRNPRIRFGDQVHVYNNYYLNTGNYGVASTENAGVIVEGNYFEGVDDPFHLGEASSGDGRLVARNNCLVNSGAGQTGGSVSNPTYSYTLTPQCDVKANVTANAGAGRI</sequence>
<reference evidence="6 7" key="2">
    <citation type="submission" date="2020-03" db="EMBL/GenBank/DDBJ databases">
        <authorList>
            <person name="Ichikawa N."/>
            <person name="Kimura A."/>
            <person name="Kitahashi Y."/>
            <person name="Uohara A."/>
        </authorList>
    </citation>
    <scope>NUCLEOTIDE SEQUENCE [LARGE SCALE GENOMIC DNA]</scope>
    <source>
        <strain evidence="6 7">NBRC 107702</strain>
    </source>
</reference>
<dbReference type="KEGG" id="pfla:Pflav_066710"/>
<dbReference type="Gene3D" id="2.60.120.560">
    <property type="entry name" value="Exo-inulinase, domain 1"/>
    <property type="match status" value="1"/>
</dbReference>
<dbReference type="EMBL" id="AP022870">
    <property type="protein sequence ID" value="BCB80261.1"/>
    <property type="molecule type" value="Genomic_DNA"/>
</dbReference>
<dbReference type="InterPro" id="IPR010496">
    <property type="entry name" value="AL/BT2_dom"/>
</dbReference>
<feature type="signal peptide" evidence="4">
    <location>
        <begin position="1"/>
        <end position="33"/>
    </location>
</feature>
<evidence type="ECO:0000313" key="7">
    <source>
        <dbReference type="Proteomes" id="UP000502508"/>
    </source>
</evidence>